<dbReference type="OrthoDB" id="9774600at2"/>
<keyword evidence="3 9" id="KW-0808">Transferase</keyword>
<name>A0A1H9WJ08_9PSEU</name>
<dbReference type="GO" id="GO:0016758">
    <property type="term" value="F:hexosyltransferase activity"/>
    <property type="evidence" value="ECO:0007669"/>
    <property type="project" value="InterPro"/>
</dbReference>
<keyword evidence="4 8" id="KW-0812">Transmembrane</keyword>
<keyword evidence="10" id="KW-1185">Reference proteome</keyword>
<dbReference type="Pfam" id="PF09594">
    <property type="entry name" value="GT87"/>
    <property type="match status" value="1"/>
</dbReference>
<feature type="transmembrane region" description="Helical" evidence="8">
    <location>
        <begin position="241"/>
        <end position="262"/>
    </location>
</feature>
<evidence type="ECO:0000256" key="2">
    <source>
        <dbReference type="ARBA" id="ARBA00022475"/>
    </source>
</evidence>
<feature type="transmembrane region" description="Helical" evidence="8">
    <location>
        <begin position="96"/>
        <end position="114"/>
    </location>
</feature>
<reference evidence="10" key="1">
    <citation type="submission" date="2016-10" db="EMBL/GenBank/DDBJ databases">
        <authorList>
            <person name="Varghese N."/>
            <person name="Submissions S."/>
        </authorList>
    </citation>
    <scope>NUCLEOTIDE SEQUENCE [LARGE SCALE GENOMIC DNA]</scope>
    <source>
        <strain evidence="10">CGMCC 4.3525</strain>
    </source>
</reference>
<evidence type="ECO:0000256" key="3">
    <source>
        <dbReference type="ARBA" id="ARBA00022679"/>
    </source>
</evidence>
<dbReference type="InterPro" id="IPR018584">
    <property type="entry name" value="GT87"/>
</dbReference>
<evidence type="ECO:0000256" key="6">
    <source>
        <dbReference type="ARBA" id="ARBA00023136"/>
    </source>
</evidence>
<keyword evidence="5 8" id="KW-1133">Transmembrane helix</keyword>
<sequence>MLDEVWWAFATVPGVLPDPLVAGGVVAGAVPLGAGAWYTARKWRRGPAPSGPAVLPPQRFFSARLRGTVARLAVHATGSLAVAAARTAGVVTLRRIWALVAAALVLWVLVRSFGSGVLDLRVYLAGGEAWWSGADLYTAAFTAPKGLPFTYPPFAAVLFSALTAVPVPLAAVLFTAAGIGLFTAACHLAAPDPRAAPGLAAVCLLLEPLRGGLDLGQVNMVLIGLVAADCLLPRTPWPRGTLVGIAAAIKLTPAVFVLFFLCRGRWRPALTAVASFTACGLAGWALAPGQSRQFWFDAVLDPHRVGGLAYSANQSLRGLLFRLGAPDSAWLVSALLVLAVTAFLAVRLRDDLTALVAVAAAGLLISPVSWSHHWVWIAPALVLLRGRVRVAAAAVFAVGPHWLLPTAGDRELAWTWWQHLAGNGYVWLGLAFLGWCLVRVAGPGRFASVSRPGVVTRAAR</sequence>
<evidence type="ECO:0000313" key="9">
    <source>
        <dbReference type="EMBL" id="SES33860.1"/>
    </source>
</evidence>
<keyword evidence="6 8" id="KW-0472">Membrane</keyword>
<evidence type="ECO:0000256" key="5">
    <source>
        <dbReference type="ARBA" id="ARBA00022989"/>
    </source>
</evidence>
<evidence type="ECO:0000256" key="8">
    <source>
        <dbReference type="SAM" id="Phobius"/>
    </source>
</evidence>
<organism evidence="9 10">
    <name type="scientific">Lentzea xinjiangensis</name>
    <dbReference type="NCBI Taxonomy" id="402600"/>
    <lineage>
        <taxon>Bacteria</taxon>
        <taxon>Bacillati</taxon>
        <taxon>Actinomycetota</taxon>
        <taxon>Actinomycetes</taxon>
        <taxon>Pseudonocardiales</taxon>
        <taxon>Pseudonocardiaceae</taxon>
        <taxon>Lentzea</taxon>
    </lineage>
</organism>
<evidence type="ECO:0000256" key="4">
    <source>
        <dbReference type="ARBA" id="ARBA00022692"/>
    </source>
</evidence>
<comment type="similarity">
    <text evidence="7">Belongs to the glycosyltransferase 87 family.</text>
</comment>
<evidence type="ECO:0000313" key="10">
    <source>
        <dbReference type="Proteomes" id="UP000199352"/>
    </source>
</evidence>
<evidence type="ECO:0000256" key="1">
    <source>
        <dbReference type="ARBA" id="ARBA00004651"/>
    </source>
</evidence>
<feature type="transmembrane region" description="Helical" evidence="8">
    <location>
        <begin position="328"/>
        <end position="345"/>
    </location>
</feature>
<keyword evidence="2" id="KW-1003">Cell membrane</keyword>
<feature type="transmembrane region" description="Helical" evidence="8">
    <location>
        <begin position="154"/>
        <end position="183"/>
    </location>
</feature>
<feature type="transmembrane region" description="Helical" evidence="8">
    <location>
        <begin position="352"/>
        <end position="370"/>
    </location>
</feature>
<dbReference type="STRING" id="402600.SAMN05216188_13525"/>
<comment type="subcellular location">
    <subcellularLocation>
        <location evidence="1">Cell membrane</location>
        <topology evidence="1">Multi-pass membrane protein</topology>
    </subcellularLocation>
</comment>
<keyword evidence="9" id="KW-0328">Glycosyltransferase</keyword>
<dbReference type="Proteomes" id="UP000199352">
    <property type="component" value="Unassembled WGS sequence"/>
</dbReference>
<dbReference type="GO" id="GO:0005886">
    <property type="term" value="C:plasma membrane"/>
    <property type="evidence" value="ECO:0007669"/>
    <property type="project" value="UniProtKB-SubCell"/>
</dbReference>
<accession>A0A1H9WJ08</accession>
<evidence type="ECO:0000256" key="7">
    <source>
        <dbReference type="ARBA" id="ARBA00024033"/>
    </source>
</evidence>
<feature type="transmembrane region" description="Helical" evidence="8">
    <location>
        <begin position="424"/>
        <end position="442"/>
    </location>
</feature>
<feature type="transmembrane region" description="Helical" evidence="8">
    <location>
        <begin position="20"/>
        <end position="40"/>
    </location>
</feature>
<gene>
    <name evidence="9" type="ORF">SAMN05216188_13525</name>
</gene>
<proteinExistence type="inferred from homology"/>
<protein>
    <submittedName>
        <fullName evidence="9">Alpha-1,2-mannosyltransferase</fullName>
    </submittedName>
</protein>
<dbReference type="EMBL" id="FOFR01000035">
    <property type="protein sequence ID" value="SES33860.1"/>
    <property type="molecule type" value="Genomic_DNA"/>
</dbReference>
<dbReference type="AlphaFoldDB" id="A0A1H9WJ08"/>
<feature type="transmembrane region" description="Helical" evidence="8">
    <location>
        <begin position="269"/>
        <end position="287"/>
    </location>
</feature>